<protein>
    <submittedName>
        <fullName evidence="1">Calmodulin-binding transcription activator 3 isoform X2</fullName>
    </submittedName>
</protein>
<evidence type="ECO:0000313" key="1">
    <source>
        <dbReference type="EMBL" id="MBX03470.1"/>
    </source>
</evidence>
<dbReference type="EMBL" id="GGEC01022986">
    <property type="protein sequence ID" value="MBX03470.1"/>
    <property type="molecule type" value="Transcribed_RNA"/>
</dbReference>
<organism evidence="1">
    <name type="scientific">Rhizophora mucronata</name>
    <name type="common">Asiatic mangrove</name>
    <dbReference type="NCBI Taxonomy" id="61149"/>
    <lineage>
        <taxon>Eukaryota</taxon>
        <taxon>Viridiplantae</taxon>
        <taxon>Streptophyta</taxon>
        <taxon>Embryophyta</taxon>
        <taxon>Tracheophyta</taxon>
        <taxon>Spermatophyta</taxon>
        <taxon>Magnoliopsida</taxon>
        <taxon>eudicotyledons</taxon>
        <taxon>Gunneridae</taxon>
        <taxon>Pentapetalae</taxon>
        <taxon>rosids</taxon>
        <taxon>fabids</taxon>
        <taxon>Malpighiales</taxon>
        <taxon>Rhizophoraceae</taxon>
        <taxon>Rhizophora</taxon>
    </lineage>
</organism>
<dbReference type="AlphaFoldDB" id="A0A2P2KCM3"/>
<proteinExistence type="predicted"/>
<accession>A0A2P2KCM3</accession>
<reference evidence="1" key="1">
    <citation type="submission" date="2018-02" db="EMBL/GenBank/DDBJ databases">
        <title>Rhizophora mucronata_Transcriptome.</title>
        <authorList>
            <person name="Meera S.P."/>
            <person name="Sreeshan A."/>
            <person name="Augustine A."/>
        </authorList>
    </citation>
    <scope>NUCLEOTIDE SEQUENCE</scope>
    <source>
        <tissue evidence="1">Leaf</tissue>
    </source>
</reference>
<sequence length="82" mass="9539">MENILAASLQLFMSFSDSFSIFFLPPTVTIFTKIPECFPIEEEQRPSCRPDGRLRIQREQLVVAKYFHDLRCAKPTVSCFFC</sequence>
<name>A0A2P2KCM3_RHIMU</name>